<gene>
    <name evidence="1" type="ORF">LSAT_V11C600312770</name>
</gene>
<comment type="caution">
    <text evidence="1">The sequence shown here is derived from an EMBL/GenBank/DDBJ whole genome shotgun (WGS) entry which is preliminary data.</text>
</comment>
<dbReference type="AlphaFoldDB" id="A0A9R1X5K4"/>
<name>A0A9R1X5K4_LACSA</name>
<organism evidence="1 2">
    <name type="scientific">Lactuca sativa</name>
    <name type="common">Garden lettuce</name>
    <dbReference type="NCBI Taxonomy" id="4236"/>
    <lineage>
        <taxon>Eukaryota</taxon>
        <taxon>Viridiplantae</taxon>
        <taxon>Streptophyta</taxon>
        <taxon>Embryophyta</taxon>
        <taxon>Tracheophyta</taxon>
        <taxon>Spermatophyta</taxon>
        <taxon>Magnoliopsida</taxon>
        <taxon>eudicotyledons</taxon>
        <taxon>Gunneridae</taxon>
        <taxon>Pentapetalae</taxon>
        <taxon>asterids</taxon>
        <taxon>campanulids</taxon>
        <taxon>Asterales</taxon>
        <taxon>Asteraceae</taxon>
        <taxon>Cichorioideae</taxon>
        <taxon>Cichorieae</taxon>
        <taxon>Lactucinae</taxon>
        <taxon>Lactuca</taxon>
    </lineage>
</organism>
<proteinExistence type="predicted"/>
<accession>A0A9R1X5K4</accession>
<sequence>MFEKAVKEIADQPLPLVNGIEDQLVDFSEAMRNFFEVGNSSLDYVYRDKTKFNFSQNPLCRNCQSITSVRGYFFELMHYIVVYYYLQLQYFFELLI</sequence>
<dbReference type="EMBL" id="NBSK02000006">
    <property type="protein sequence ID" value="KAJ0200136.1"/>
    <property type="molecule type" value="Genomic_DNA"/>
</dbReference>
<evidence type="ECO:0000313" key="1">
    <source>
        <dbReference type="EMBL" id="KAJ0200136.1"/>
    </source>
</evidence>
<protein>
    <submittedName>
        <fullName evidence="1">Uncharacterized protein</fullName>
    </submittedName>
</protein>
<dbReference type="Proteomes" id="UP000235145">
    <property type="component" value="Unassembled WGS sequence"/>
</dbReference>
<keyword evidence="2" id="KW-1185">Reference proteome</keyword>
<reference evidence="1 2" key="1">
    <citation type="journal article" date="2017" name="Nat. Commun.">
        <title>Genome assembly with in vitro proximity ligation data and whole-genome triplication in lettuce.</title>
        <authorList>
            <person name="Reyes-Chin-Wo S."/>
            <person name="Wang Z."/>
            <person name="Yang X."/>
            <person name="Kozik A."/>
            <person name="Arikit S."/>
            <person name="Song C."/>
            <person name="Xia L."/>
            <person name="Froenicke L."/>
            <person name="Lavelle D.O."/>
            <person name="Truco M.J."/>
            <person name="Xia R."/>
            <person name="Zhu S."/>
            <person name="Xu C."/>
            <person name="Xu H."/>
            <person name="Xu X."/>
            <person name="Cox K."/>
            <person name="Korf I."/>
            <person name="Meyers B.C."/>
            <person name="Michelmore R.W."/>
        </authorList>
    </citation>
    <scope>NUCLEOTIDE SEQUENCE [LARGE SCALE GENOMIC DNA]</scope>
    <source>
        <strain evidence="2">cv. Salinas</strain>
        <tissue evidence="1">Seedlings</tissue>
    </source>
</reference>
<evidence type="ECO:0000313" key="2">
    <source>
        <dbReference type="Proteomes" id="UP000235145"/>
    </source>
</evidence>